<dbReference type="Proteomes" id="UP001458880">
    <property type="component" value="Unassembled WGS sequence"/>
</dbReference>
<evidence type="ECO:0000313" key="2">
    <source>
        <dbReference type="Proteomes" id="UP001458880"/>
    </source>
</evidence>
<sequence>LAGWVSPQFAHVGGSFFGLGHSPDGCSPPQDTHLRGAVHLAHVGGSFFGLGHSPDGCSPPQDAHVGGSFFGLGHSPDGCSPPQDTHLRGAVHLDWAWPYR</sequence>
<reference evidence="1 2" key="1">
    <citation type="journal article" date="2024" name="BMC Genomics">
        <title>De novo assembly and annotation of Popillia japonica's genome with initial clues to its potential as an invasive pest.</title>
        <authorList>
            <person name="Cucini C."/>
            <person name="Boschi S."/>
            <person name="Funari R."/>
            <person name="Cardaioli E."/>
            <person name="Iannotti N."/>
            <person name="Marturano G."/>
            <person name="Paoli F."/>
            <person name="Bruttini M."/>
            <person name="Carapelli A."/>
            <person name="Frati F."/>
            <person name="Nardi F."/>
        </authorList>
    </citation>
    <scope>NUCLEOTIDE SEQUENCE [LARGE SCALE GENOMIC DNA]</scope>
    <source>
        <strain evidence="1">DMR45628</strain>
    </source>
</reference>
<name>A0AAW1G9F3_POPJA</name>
<comment type="caution">
    <text evidence="1">The sequence shown here is derived from an EMBL/GenBank/DDBJ whole genome shotgun (WGS) entry which is preliminary data.</text>
</comment>
<dbReference type="EMBL" id="JASPKY010005786">
    <property type="protein sequence ID" value="KAK9659700.1"/>
    <property type="molecule type" value="Genomic_DNA"/>
</dbReference>
<keyword evidence="2" id="KW-1185">Reference proteome</keyword>
<accession>A0AAW1G9F3</accession>
<organism evidence="1 2">
    <name type="scientific">Popillia japonica</name>
    <name type="common">Japanese beetle</name>
    <dbReference type="NCBI Taxonomy" id="7064"/>
    <lineage>
        <taxon>Eukaryota</taxon>
        <taxon>Metazoa</taxon>
        <taxon>Ecdysozoa</taxon>
        <taxon>Arthropoda</taxon>
        <taxon>Hexapoda</taxon>
        <taxon>Insecta</taxon>
        <taxon>Pterygota</taxon>
        <taxon>Neoptera</taxon>
        <taxon>Endopterygota</taxon>
        <taxon>Coleoptera</taxon>
        <taxon>Polyphaga</taxon>
        <taxon>Scarabaeiformia</taxon>
        <taxon>Scarabaeidae</taxon>
        <taxon>Rutelinae</taxon>
        <taxon>Popillia</taxon>
    </lineage>
</organism>
<protein>
    <submittedName>
        <fullName evidence="1">Uncharacterized protein</fullName>
    </submittedName>
</protein>
<evidence type="ECO:0000313" key="1">
    <source>
        <dbReference type="EMBL" id="KAK9659700.1"/>
    </source>
</evidence>
<dbReference type="AlphaFoldDB" id="A0AAW1G9F3"/>
<proteinExistence type="predicted"/>
<feature type="non-terminal residue" evidence="1">
    <location>
        <position position="1"/>
    </location>
</feature>
<gene>
    <name evidence="1" type="ORF">QE152_g41612</name>
</gene>